<accession>D5BBX0</accession>
<evidence type="ECO:0000313" key="2">
    <source>
        <dbReference type="Proteomes" id="UP000001654"/>
    </source>
</evidence>
<proteinExistence type="predicted"/>
<reference evidence="1 2" key="1">
    <citation type="journal article" date="2010" name="BMC Genomics">
        <title>The complete genome of Zunongwangia profunda SM-A87 reveals its adaptation to the deep-sea environment and ecological role in sedimentary organic nitrogen degradation.</title>
        <authorList>
            <person name="Qin Q.L."/>
            <person name="Zhang X.Y."/>
            <person name="Wang X.M."/>
            <person name="Liu G.M."/>
            <person name="Chen X.L."/>
            <person name="Xie B.B."/>
            <person name="Dang H.Y."/>
            <person name="Zhou B.C."/>
            <person name="Yu J."/>
            <person name="Zhang Y.Z."/>
        </authorList>
    </citation>
    <scope>NUCLEOTIDE SEQUENCE [LARGE SCALE GENOMIC DNA]</scope>
    <source>
        <strain evidence="2">DSM 18752 / CCTCC AB 206139 / SM-A87</strain>
    </source>
</reference>
<dbReference type="EMBL" id="CP001650">
    <property type="protein sequence ID" value="ADF52569.1"/>
    <property type="molecule type" value="Genomic_DNA"/>
</dbReference>
<protein>
    <submittedName>
        <fullName evidence="1">Uncharacterized protein</fullName>
    </submittedName>
</protein>
<evidence type="ECO:0000313" key="1">
    <source>
        <dbReference type="EMBL" id="ADF52569.1"/>
    </source>
</evidence>
<dbReference type="AlphaFoldDB" id="D5BBX0"/>
<keyword evidence="2" id="KW-1185">Reference proteome</keyword>
<organism evidence="1 2">
    <name type="scientific">Zunongwangia profunda (strain DSM 18752 / CCTCC AB 206139 / SM-A87)</name>
    <name type="common">Wangia profunda</name>
    <dbReference type="NCBI Taxonomy" id="655815"/>
    <lineage>
        <taxon>Bacteria</taxon>
        <taxon>Pseudomonadati</taxon>
        <taxon>Bacteroidota</taxon>
        <taxon>Flavobacteriia</taxon>
        <taxon>Flavobacteriales</taxon>
        <taxon>Flavobacteriaceae</taxon>
        <taxon>Zunongwangia</taxon>
    </lineage>
</organism>
<name>D5BBX0_ZUNPS</name>
<dbReference type="Proteomes" id="UP000001654">
    <property type="component" value="Chromosome"/>
</dbReference>
<gene>
    <name evidence="1" type="ordered locus">ZPR_2245</name>
</gene>
<dbReference type="HOGENOM" id="CLU_918129_0_0_10"/>
<sequence>MDTLKLEILESLVTFNQGREAYIAELEEKMDDSDYSLEKMIVSEETFNEQIDNLFNYLKAQEISFNKLFSEIDTVNAINNRFDIEAQDIHKEIDDFCNEKQKEIDGREEKAKEIKAELNSMVDLKIISIRETERDYRDIVEVKIKMTNKISEPIEAISFNIEITDKLGNKLATLRCRSNDRFVKSDIGYWTYGRWDQSDTYKALKNTKLSHISTKQEITKINHGGKLISAYDNMDDLLVINYEYNSPEKLYGYCPYLEDTDDLKIELEKLKKKKEKEIERSTPIINKYQTITSKLIDFSKMFN</sequence>
<dbReference type="KEGG" id="zpr:ZPR_2245"/>